<dbReference type="Gene3D" id="3.30.40.10">
    <property type="entry name" value="Zinc/RING finger domain, C3HC4 (zinc finger)"/>
    <property type="match status" value="1"/>
</dbReference>
<protein>
    <submittedName>
        <fullName evidence="7">LAMI_0D04918g1_1</fullName>
    </submittedName>
</protein>
<dbReference type="Pfam" id="PF13445">
    <property type="entry name" value="zf-RING_UBOX"/>
    <property type="match status" value="1"/>
</dbReference>
<dbReference type="PROSITE" id="PS00518">
    <property type="entry name" value="ZF_RING_1"/>
    <property type="match status" value="1"/>
</dbReference>
<dbReference type="AlphaFoldDB" id="A0A1G4JAW8"/>
<feature type="region of interest" description="Disordered" evidence="5">
    <location>
        <begin position="1"/>
        <end position="90"/>
    </location>
</feature>
<dbReference type="InterPro" id="IPR001841">
    <property type="entry name" value="Znf_RING"/>
</dbReference>
<accession>A0A1G4JAW8</accession>
<dbReference type="GO" id="GO:0008270">
    <property type="term" value="F:zinc ion binding"/>
    <property type="evidence" value="ECO:0007669"/>
    <property type="project" value="UniProtKB-KW"/>
</dbReference>
<dbReference type="GO" id="GO:0016567">
    <property type="term" value="P:protein ubiquitination"/>
    <property type="evidence" value="ECO:0007669"/>
    <property type="project" value="UniProtKB-UniPathway"/>
</dbReference>
<dbReference type="PANTHER" id="PTHR47094">
    <property type="entry name" value="ELFLESS, ISOFORM B"/>
    <property type="match status" value="1"/>
</dbReference>
<dbReference type="GO" id="GO:0032183">
    <property type="term" value="F:SUMO binding"/>
    <property type="evidence" value="ECO:0007669"/>
    <property type="project" value="TreeGrafter"/>
</dbReference>
<dbReference type="GO" id="GO:0006511">
    <property type="term" value="P:ubiquitin-dependent protein catabolic process"/>
    <property type="evidence" value="ECO:0007669"/>
    <property type="project" value="TreeGrafter"/>
</dbReference>
<evidence type="ECO:0000256" key="3">
    <source>
        <dbReference type="ARBA" id="ARBA00022833"/>
    </source>
</evidence>
<dbReference type="UniPathway" id="UPA00143"/>
<dbReference type="OrthoDB" id="6270329at2759"/>
<dbReference type="SUPFAM" id="SSF57850">
    <property type="entry name" value="RING/U-box"/>
    <property type="match status" value="1"/>
</dbReference>
<proteinExistence type="predicted"/>
<dbReference type="PANTHER" id="PTHR47094:SF1">
    <property type="entry name" value="RING-TYPE E3 UBIQUITIN TRANSFERASE"/>
    <property type="match status" value="1"/>
</dbReference>
<feature type="compositionally biased region" description="Acidic residues" evidence="5">
    <location>
        <begin position="40"/>
        <end position="62"/>
    </location>
</feature>
<gene>
    <name evidence="7" type="ORF">LAMI_0D04918G</name>
</gene>
<evidence type="ECO:0000259" key="6">
    <source>
        <dbReference type="PROSITE" id="PS50089"/>
    </source>
</evidence>
<dbReference type="EMBL" id="LT598463">
    <property type="protein sequence ID" value="SCU87145.1"/>
    <property type="molecule type" value="Genomic_DNA"/>
</dbReference>
<dbReference type="InterPro" id="IPR017907">
    <property type="entry name" value="Znf_RING_CS"/>
</dbReference>
<evidence type="ECO:0000256" key="4">
    <source>
        <dbReference type="PROSITE-ProRule" id="PRU00175"/>
    </source>
</evidence>
<dbReference type="InterPro" id="IPR013083">
    <property type="entry name" value="Znf_RING/FYVE/PHD"/>
</dbReference>
<evidence type="ECO:0000256" key="2">
    <source>
        <dbReference type="ARBA" id="ARBA00022771"/>
    </source>
</evidence>
<dbReference type="GO" id="GO:0033768">
    <property type="term" value="C:SUMO-targeted ubiquitin ligase complex"/>
    <property type="evidence" value="ECO:0007669"/>
    <property type="project" value="TreeGrafter"/>
</dbReference>
<feature type="domain" description="RING-type" evidence="6">
    <location>
        <begin position="182"/>
        <end position="226"/>
    </location>
</feature>
<keyword evidence="1" id="KW-0479">Metal-binding</keyword>
<dbReference type="SMART" id="SM00184">
    <property type="entry name" value="RING"/>
    <property type="match status" value="1"/>
</dbReference>
<dbReference type="InterPro" id="IPR027370">
    <property type="entry name" value="Znf-RING_euk"/>
</dbReference>
<evidence type="ECO:0000313" key="8">
    <source>
        <dbReference type="Proteomes" id="UP000191024"/>
    </source>
</evidence>
<dbReference type="Proteomes" id="UP000191024">
    <property type="component" value="Chromosome D"/>
</dbReference>
<name>A0A1G4JAW8_9SACH</name>
<keyword evidence="3" id="KW-0862">Zinc</keyword>
<keyword evidence="2 4" id="KW-0863">Zinc-finger</keyword>
<dbReference type="GO" id="GO:0140082">
    <property type="term" value="F:SUMO-ubiquitin ligase activity"/>
    <property type="evidence" value="ECO:0007669"/>
    <property type="project" value="TreeGrafter"/>
</dbReference>
<evidence type="ECO:0000256" key="1">
    <source>
        <dbReference type="ARBA" id="ARBA00022723"/>
    </source>
</evidence>
<evidence type="ECO:0000256" key="5">
    <source>
        <dbReference type="SAM" id="MobiDB-lite"/>
    </source>
</evidence>
<sequence>MGSSSETSDFGDPEYLRAAESRPYGDGSQAELFGPVVTTEDAESTDAESTDADGDDSDEEDQVQQPRNKRRRIAAQFRNSGVAESDDDRLSTELEQALLDVPGVTRDEVVQTVDEIVEVADSAEKDSDADDAELVTGDGEPLEVVEISDEEQDSAQAPANEPVDTETRVQRTQIRRALDYRCPICFEPPDTALVTSCGHVFCAECVFQMVNSSRGHRKSGKCALCRKDVRLNDLRLTILRKKRVRKVQ</sequence>
<organism evidence="7 8">
    <name type="scientific">Lachancea mirantina</name>
    <dbReference type="NCBI Taxonomy" id="1230905"/>
    <lineage>
        <taxon>Eukaryota</taxon>
        <taxon>Fungi</taxon>
        <taxon>Dikarya</taxon>
        <taxon>Ascomycota</taxon>
        <taxon>Saccharomycotina</taxon>
        <taxon>Saccharomycetes</taxon>
        <taxon>Saccharomycetales</taxon>
        <taxon>Saccharomycetaceae</taxon>
        <taxon>Lachancea</taxon>
    </lineage>
</organism>
<dbReference type="PROSITE" id="PS50089">
    <property type="entry name" value="ZF_RING_2"/>
    <property type="match status" value="1"/>
</dbReference>
<reference evidence="7 8" key="1">
    <citation type="submission" date="2016-03" db="EMBL/GenBank/DDBJ databases">
        <authorList>
            <person name="Devillers H."/>
        </authorList>
    </citation>
    <scope>NUCLEOTIDE SEQUENCE [LARGE SCALE GENOMIC DNA]</scope>
    <source>
        <strain evidence="7">CBS 11717</strain>
    </source>
</reference>
<dbReference type="GO" id="GO:0061630">
    <property type="term" value="F:ubiquitin protein ligase activity"/>
    <property type="evidence" value="ECO:0007669"/>
    <property type="project" value="InterPro"/>
</dbReference>
<dbReference type="InterPro" id="IPR049627">
    <property type="entry name" value="SLX8"/>
</dbReference>
<evidence type="ECO:0000313" key="7">
    <source>
        <dbReference type="EMBL" id="SCU87145.1"/>
    </source>
</evidence>
<keyword evidence="8" id="KW-1185">Reference proteome</keyword>
<dbReference type="STRING" id="1230905.A0A1G4JAW8"/>